<dbReference type="AlphaFoldDB" id="A0A3D2X850"/>
<name>A0A3D2X850_9FIRM</name>
<dbReference type="InterPro" id="IPR036890">
    <property type="entry name" value="HATPase_C_sf"/>
</dbReference>
<comment type="catalytic activity">
    <reaction evidence="1">
        <text>ATP + protein L-histidine = ADP + protein N-phospho-L-histidine.</text>
        <dbReference type="EC" id="2.7.13.3"/>
    </reaction>
</comment>
<dbReference type="PROSITE" id="PS50109">
    <property type="entry name" value="HIS_KIN"/>
    <property type="match status" value="1"/>
</dbReference>
<comment type="caution">
    <text evidence="12">The sequence shown here is derived from an EMBL/GenBank/DDBJ whole genome shotgun (WGS) entry which is preliminary data.</text>
</comment>
<comment type="subcellular location">
    <subcellularLocation>
        <location evidence="2">Cell membrane</location>
        <topology evidence="2">Multi-pass membrane protein</topology>
    </subcellularLocation>
</comment>
<dbReference type="SUPFAM" id="SSF55874">
    <property type="entry name" value="ATPase domain of HSP90 chaperone/DNA topoisomerase II/histidine kinase"/>
    <property type="match status" value="1"/>
</dbReference>
<evidence type="ECO:0000313" key="12">
    <source>
        <dbReference type="EMBL" id="HCL03292.1"/>
    </source>
</evidence>
<evidence type="ECO:0000256" key="2">
    <source>
        <dbReference type="ARBA" id="ARBA00004651"/>
    </source>
</evidence>
<dbReference type="InterPro" id="IPR003594">
    <property type="entry name" value="HATPase_dom"/>
</dbReference>
<evidence type="ECO:0000256" key="9">
    <source>
        <dbReference type="ARBA" id="ARBA00023012"/>
    </source>
</evidence>
<dbReference type="PANTHER" id="PTHR45453">
    <property type="entry name" value="PHOSPHATE REGULON SENSOR PROTEIN PHOR"/>
    <property type="match status" value="1"/>
</dbReference>
<dbReference type="Proteomes" id="UP000262969">
    <property type="component" value="Unassembled WGS sequence"/>
</dbReference>
<dbReference type="InterPro" id="IPR050351">
    <property type="entry name" value="BphY/WalK/GraS-like"/>
</dbReference>
<keyword evidence="7 12" id="KW-0418">Kinase</keyword>
<keyword evidence="4" id="KW-1003">Cell membrane</keyword>
<dbReference type="PANTHER" id="PTHR45453:SF2">
    <property type="entry name" value="HISTIDINE KINASE"/>
    <property type="match status" value="1"/>
</dbReference>
<keyword evidence="5" id="KW-0808">Transferase</keyword>
<evidence type="ECO:0000259" key="11">
    <source>
        <dbReference type="PROSITE" id="PS50109"/>
    </source>
</evidence>
<dbReference type="PRINTS" id="PR00344">
    <property type="entry name" value="BCTRLSENSOR"/>
</dbReference>
<keyword evidence="8" id="KW-1133">Transmembrane helix</keyword>
<feature type="domain" description="Histidine kinase" evidence="11">
    <location>
        <begin position="49"/>
        <end position="254"/>
    </location>
</feature>
<gene>
    <name evidence="12" type="ORF">DHW61_12960</name>
</gene>
<dbReference type="GO" id="GO:0000155">
    <property type="term" value="F:phosphorelay sensor kinase activity"/>
    <property type="evidence" value="ECO:0007669"/>
    <property type="project" value="TreeGrafter"/>
</dbReference>
<dbReference type="InterPro" id="IPR004358">
    <property type="entry name" value="Sig_transdc_His_kin-like_C"/>
</dbReference>
<keyword evidence="10" id="KW-0472">Membrane</keyword>
<evidence type="ECO:0000256" key="4">
    <source>
        <dbReference type="ARBA" id="ARBA00022475"/>
    </source>
</evidence>
<dbReference type="SMART" id="SM00387">
    <property type="entry name" value="HATPase_c"/>
    <property type="match status" value="1"/>
</dbReference>
<evidence type="ECO:0000256" key="7">
    <source>
        <dbReference type="ARBA" id="ARBA00022777"/>
    </source>
</evidence>
<dbReference type="InterPro" id="IPR005467">
    <property type="entry name" value="His_kinase_dom"/>
</dbReference>
<sequence>QYIASLLENPTFADAEILCDILRQATKAMNDEIADYQIQRDEYREYIETWIHEVKLPISCIILLCENNRSDSSRSILEEMDKIEGYVDQALFYARSTNVEKDYTIRSASLDVLVKAAVKKHSKQLIACKTSIQISDMDYTVYTDTKWLDFILEQVISNSIKYKKNDLTLSFKAKEENANIVLCISDNGIGIPTQDLGRVFEKGFTGVNGRRFAKSTGIGLYLCKQLSEKMGLGFDLKSKERLGTSVFIIFPKDKLTMIAE</sequence>
<dbReference type="GO" id="GO:0004721">
    <property type="term" value="F:phosphoprotein phosphatase activity"/>
    <property type="evidence" value="ECO:0007669"/>
    <property type="project" value="TreeGrafter"/>
</dbReference>
<keyword evidence="6" id="KW-0812">Transmembrane</keyword>
<feature type="non-terminal residue" evidence="12">
    <location>
        <position position="1"/>
    </location>
</feature>
<organism evidence="12 13">
    <name type="scientific">Lachnoclostridium phytofermentans</name>
    <dbReference type="NCBI Taxonomy" id="66219"/>
    <lineage>
        <taxon>Bacteria</taxon>
        <taxon>Bacillati</taxon>
        <taxon>Bacillota</taxon>
        <taxon>Clostridia</taxon>
        <taxon>Lachnospirales</taxon>
        <taxon>Lachnospiraceae</taxon>
    </lineage>
</organism>
<evidence type="ECO:0000256" key="1">
    <source>
        <dbReference type="ARBA" id="ARBA00000085"/>
    </source>
</evidence>
<reference evidence="12 13" key="1">
    <citation type="journal article" date="2018" name="Nat. Biotechnol.">
        <title>A standardized bacterial taxonomy based on genome phylogeny substantially revises the tree of life.</title>
        <authorList>
            <person name="Parks D.H."/>
            <person name="Chuvochina M."/>
            <person name="Waite D.W."/>
            <person name="Rinke C."/>
            <person name="Skarshewski A."/>
            <person name="Chaumeil P.A."/>
            <person name="Hugenholtz P."/>
        </authorList>
    </citation>
    <scope>NUCLEOTIDE SEQUENCE [LARGE SCALE GENOMIC DNA]</scope>
    <source>
        <strain evidence="12">UBA11728</strain>
    </source>
</reference>
<keyword evidence="9" id="KW-0902">Two-component regulatory system</keyword>
<protein>
    <recommendedName>
        <fullName evidence="3">histidine kinase</fullName>
        <ecNumber evidence="3">2.7.13.3</ecNumber>
    </recommendedName>
</protein>
<evidence type="ECO:0000313" key="13">
    <source>
        <dbReference type="Proteomes" id="UP000262969"/>
    </source>
</evidence>
<evidence type="ECO:0000256" key="8">
    <source>
        <dbReference type="ARBA" id="ARBA00022989"/>
    </source>
</evidence>
<dbReference type="GO" id="GO:0016036">
    <property type="term" value="P:cellular response to phosphate starvation"/>
    <property type="evidence" value="ECO:0007669"/>
    <property type="project" value="TreeGrafter"/>
</dbReference>
<dbReference type="Pfam" id="PF02518">
    <property type="entry name" value="HATPase_c"/>
    <property type="match status" value="1"/>
</dbReference>
<dbReference type="EC" id="2.7.13.3" evidence="3"/>
<evidence type="ECO:0000256" key="3">
    <source>
        <dbReference type="ARBA" id="ARBA00012438"/>
    </source>
</evidence>
<proteinExistence type="predicted"/>
<dbReference type="EMBL" id="DPVV01000434">
    <property type="protein sequence ID" value="HCL03292.1"/>
    <property type="molecule type" value="Genomic_DNA"/>
</dbReference>
<evidence type="ECO:0000256" key="10">
    <source>
        <dbReference type="ARBA" id="ARBA00023136"/>
    </source>
</evidence>
<dbReference type="GO" id="GO:0005886">
    <property type="term" value="C:plasma membrane"/>
    <property type="evidence" value="ECO:0007669"/>
    <property type="project" value="UniProtKB-SubCell"/>
</dbReference>
<accession>A0A3D2X850</accession>
<evidence type="ECO:0000256" key="5">
    <source>
        <dbReference type="ARBA" id="ARBA00022679"/>
    </source>
</evidence>
<evidence type="ECO:0000256" key="6">
    <source>
        <dbReference type="ARBA" id="ARBA00022692"/>
    </source>
</evidence>
<dbReference type="Gene3D" id="3.30.565.10">
    <property type="entry name" value="Histidine kinase-like ATPase, C-terminal domain"/>
    <property type="match status" value="1"/>
</dbReference>